<accession>A0A1S2YSX4</accession>
<dbReference type="InterPro" id="IPR036514">
    <property type="entry name" value="SGNH_hydro_sf"/>
</dbReference>
<feature type="chain" id="PRO_5010324277" evidence="2">
    <location>
        <begin position="27"/>
        <end position="361"/>
    </location>
</feature>
<gene>
    <name evidence="4" type="primary">LOC101500902</name>
</gene>
<dbReference type="InterPro" id="IPR035669">
    <property type="entry name" value="SGNH_plant_lipase-like"/>
</dbReference>
<dbReference type="eggNOG" id="ENOG502QW19">
    <property type="taxonomic scope" value="Eukaryota"/>
</dbReference>
<keyword evidence="3" id="KW-1185">Reference proteome</keyword>
<dbReference type="FunFam" id="3.40.50.1110:FF:000003">
    <property type="entry name" value="GDSL esterase/lipase APG"/>
    <property type="match status" value="1"/>
</dbReference>
<dbReference type="KEGG" id="cam:101500902"/>
<dbReference type="InterPro" id="IPR008265">
    <property type="entry name" value="Lipase_GDSL_AS"/>
</dbReference>
<keyword evidence="2" id="KW-0732">Signal</keyword>
<dbReference type="Gene3D" id="3.40.50.1110">
    <property type="entry name" value="SGNH hydrolase"/>
    <property type="match status" value="1"/>
</dbReference>
<comment type="similarity">
    <text evidence="1">Belongs to the 'GDSL' lipolytic enzyme family.</text>
</comment>
<proteinExistence type="inferred from homology"/>
<evidence type="ECO:0000256" key="1">
    <source>
        <dbReference type="ARBA" id="ARBA00008668"/>
    </source>
</evidence>
<reference evidence="3" key="1">
    <citation type="journal article" date="2013" name="Nat. Biotechnol.">
        <title>Draft genome sequence of chickpea (Cicer arietinum) provides a resource for trait improvement.</title>
        <authorList>
            <person name="Varshney R.K."/>
            <person name="Song C."/>
            <person name="Saxena R.K."/>
            <person name="Azam S."/>
            <person name="Yu S."/>
            <person name="Sharpe A.G."/>
            <person name="Cannon S."/>
            <person name="Baek J."/>
            <person name="Rosen B.D."/>
            <person name="Tar'an B."/>
            <person name="Millan T."/>
            <person name="Zhang X."/>
            <person name="Ramsay L.D."/>
            <person name="Iwata A."/>
            <person name="Wang Y."/>
            <person name="Nelson W."/>
            <person name="Farmer A.D."/>
            <person name="Gaur P.M."/>
            <person name="Soderlund C."/>
            <person name="Penmetsa R.V."/>
            <person name="Xu C."/>
            <person name="Bharti A.K."/>
            <person name="He W."/>
            <person name="Winter P."/>
            <person name="Zhao S."/>
            <person name="Hane J.K."/>
            <person name="Carrasquilla-Garcia N."/>
            <person name="Condie J.A."/>
            <person name="Upadhyaya H.D."/>
            <person name="Luo M.C."/>
            <person name="Thudi M."/>
            <person name="Gowda C.L."/>
            <person name="Singh N.P."/>
            <person name="Lichtenzveig J."/>
            <person name="Gali K.K."/>
            <person name="Rubio J."/>
            <person name="Nadarajan N."/>
            <person name="Dolezel J."/>
            <person name="Bansal K.C."/>
            <person name="Xu X."/>
            <person name="Edwards D."/>
            <person name="Zhang G."/>
            <person name="Kahl G."/>
            <person name="Gil J."/>
            <person name="Singh K.B."/>
            <person name="Datta S.K."/>
            <person name="Jackson S.A."/>
            <person name="Wang J."/>
            <person name="Cook D.R."/>
        </authorList>
    </citation>
    <scope>NUCLEOTIDE SEQUENCE [LARGE SCALE GENOMIC DNA]</scope>
    <source>
        <strain evidence="3">cv. CDC Frontier</strain>
    </source>
</reference>
<dbReference type="Pfam" id="PF00657">
    <property type="entry name" value="Lipase_GDSL"/>
    <property type="match status" value="1"/>
</dbReference>
<dbReference type="InterPro" id="IPR001087">
    <property type="entry name" value="GDSL"/>
</dbReference>
<dbReference type="PANTHER" id="PTHR45642:SF40">
    <property type="entry name" value="GDSL-LIKE LIPASE_ACYLHYDROLASE"/>
    <property type="match status" value="1"/>
</dbReference>
<dbReference type="CDD" id="cd01837">
    <property type="entry name" value="SGNH_plant_lipase_like"/>
    <property type="match status" value="1"/>
</dbReference>
<reference evidence="4" key="2">
    <citation type="submission" date="2025-08" db="UniProtKB">
        <authorList>
            <consortium name="RefSeq"/>
        </authorList>
    </citation>
    <scope>IDENTIFICATION</scope>
    <source>
        <tissue evidence="4">Etiolated seedlings</tissue>
    </source>
</reference>
<dbReference type="GO" id="GO:0016298">
    <property type="term" value="F:lipase activity"/>
    <property type="evidence" value="ECO:0007669"/>
    <property type="project" value="InterPro"/>
</dbReference>
<dbReference type="PaxDb" id="3827-XP_004509384.1"/>
<dbReference type="AlphaFoldDB" id="A0A1S2YSX4"/>
<sequence length="361" mass="40314">MMKHSTLKSFYVYPFLVLLYPLVVTATPKPQYKNYSFPAVIAFGDSILDTGNNNYIETIVKANFKPYGRDFIGGKATGRFSNGRIPSDIFVEMLGIKDSMPPYLDPNLKIEDLLTGVCFASAGSGYDPLTIELASVLSTEDQLEMFKEYIGKLKEAVGENRTADIIAKSIHIISMGSNDVSGTYYLSPYRKHDYNIEIYTSLLVTAASKFVKDLYELGARRIGVFSLGPVGCVPLQRTVEGGLERDCVGKVNEGALIYNNKLLSSVVDLRKTLPDSRLVYLENYSELDDIIQNHNHYGFEVGDGSCCGIANVELGPLCSSFTLRVCEDTSKYVFWDSYHPTERAYKMLVTEVLKNRIDEFV</sequence>
<feature type="signal peptide" evidence="2">
    <location>
        <begin position="1"/>
        <end position="26"/>
    </location>
</feature>
<protein>
    <submittedName>
        <fullName evidence="4">GDSL esterase/lipase EXL3-like</fullName>
    </submittedName>
</protein>
<dbReference type="Proteomes" id="UP000087171">
    <property type="component" value="Chromosome Ca7"/>
</dbReference>
<name>A0A1S2YSX4_CICAR</name>
<dbReference type="PANTHER" id="PTHR45642">
    <property type="entry name" value="GDSL ESTERASE/LIPASE EXL3"/>
    <property type="match status" value="1"/>
</dbReference>
<dbReference type="OrthoDB" id="1600564at2759"/>
<dbReference type="InterPro" id="IPR050592">
    <property type="entry name" value="GDSL_lipolytic_enzyme"/>
</dbReference>
<organism evidence="3 4">
    <name type="scientific">Cicer arietinum</name>
    <name type="common">Chickpea</name>
    <name type="synonym">Garbanzo</name>
    <dbReference type="NCBI Taxonomy" id="3827"/>
    <lineage>
        <taxon>Eukaryota</taxon>
        <taxon>Viridiplantae</taxon>
        <taxon>Streptophyta</taxon>
        <taxon>Embryophyta</taxon>
        <taxon>Tracheophyta</taxon>
        <taxon>Spermatophyta</taxon>
        <taxon>Magnoliopsida</taxon>
        <taxon>eudicotyledons</taxon>
        <taxon>Gunneridae</taxon>
        <taxon>Pentapetalae</taxon>
        <taxon>rosids</taxon>
        <taxon>fabids</taxon>
        <taxon>Fabales</taxon>
        <taxon>Fabaceae</taxon>
        <taxon>Papilionoideae</taxon>
        <taxon>50 kb inversion clade</taxon>
        <taxon>NPAAA clade</taxon>
        <taxon>Hologalegina</taxon>
        <taxon>IRL clade</taxon>
        <taxon>Cicereae</taxon>
        <taxon>Cicer</taxon>
    </lineage>
</organism>
<dbReference type="RefSeq" id="XP_004509384.1">
    <property type="nucleotide sequence ID" value="XM_004509327.3"/>
</dbReference>
<dbReference type="GeneID" id="101500902"/>
<dbReference type="PROSITE" id="PS01098">
    <property type="entry name" value="LIPASE_GDSL_SER"/>
    <property type="match status" value="1"/>
</dbReference>
<evidence type="ECO:0000256" key="2">
    <source>
        <dbReference type="SAM" id="SignalP"/>
    </source>
</evidence>
<dbReference type="GO" id="GO:0005576">
    <property type="term" value="C:extracellular region"/>
    <property type="evidence" value="ECO:0007669"/>
    <property type="project" value="TreeGrafter"/>
</dbReference>
<evidence type="ECO:0000313" key="3">
    <source>
        <dbReference type="Proteomes" id="UP000087171"/>
    </source>
</evidence>
<dbReference type="GO" id="GO:0006629">
    <property type="term" value="P:lipid metabolic process"/>
    <property type="evidence" value="ECO:0007669"/>
    <property type="project" value="InterPro"/>
</dbReference>
<evidence type="ECO:0000313" key="4">
    <source>
        <dbReference type="RefSeq" id="XP_004509384.1"/>
    </source>
</evidence>